<proteinExistence type="predicted"/>
<dbReference type="Pfam" id="PF13452">
    <property type="entry name" value="FAS1_DH_region"/>
    <property type="match status" value="1"/>
</dbReference>
<dbReference type="InterPro" id="IPR029069">
    <property type="entry name" value="HotDog_dom_sf"/>
</dbReference>
<feature type="domain" description="FAS1-like dehydratase" evidence="1">
    <location>
        <begin position="5"/>
        <end position="136"/>
    </location>
</feature>
<dbReference type="InterPro" id="IPR016709">
    <property type="entry name" value="HadA-like"/>
</dbReference>
<name>A0A381RFQ0_9ZZZZ</name>
<gene>
    <name evidence="2" type="ORF">METZ01_LOCUS42632</name>
</gene>
<dbReference type="SUPFAM" id="SSF54637">
    <property type="entry name" value="Thioesterase/thiol ester dehydrase-isomerase"/>
    <property type="match status" value="1"/>
</dbReference>
<reference evidence="2" key="1">
    <citation type="submission" date="2018-05" db="EMBL/GenBank/DDBJ databases">
        <authorList>
            <person name="Lanie J.A."/>
            <person name="Ng W.-L."/>
            <person name="Kazmierczak K.M."/>
            <person name="Andrzejewski T.M."/>
            <person name="Davidsen T.M."/>
            <person name="Wayne K.J."/>
            <person name="Tettelin H."/>
            <person name="Glass J.I."/>
            <person name="Rusch D."/>
            <person name="Podicherti R."/>
            <person name="Tsui H.-C.T."/>
            <person name="Winkler M.E."/>
        </authorList>
    </citation>
    <scope>NUCLEOTIDE SEQUENCE</scope>
</reference>
<dbReference type="CDD" id="cd03441">
    <property type="entry name" value="R_hydratase_like"/>
    <property type="match status" value="1"/>
</dbReference>
<organism evidence="2">
    <name type="scientific">marine metagenome</name>
    <dbReference type="NCBI Taxonomy" id="408172"/>
    <lineage>
        <taxon>unclassified sequences</taxon>
        <taxon>metagenomes</taxon>
        <taxon>ecological metagenomes</taxon>
    </lineage>
</organism>
<protein>
    <recommendedName>
        <fullName evidence="1">FAS1-like dehydratase domain-containing protein</fullName>
    </recommendedName>
</protein>
<evidence type="ECO:0000313" key="2">
    <source>
        <dbReference type="EMBL" id="SUZ89778.1"/>
    </source>
</evidence>
<accession>A0A381RFQ0</accession>
<dbReference type="EMBL" id="UINC01001840">
    <property type="protein sequence ID" value="SUZ89778.1"/>
    <property type="molecule type" value="Genomic_DNA"/>
</dbReference>
<dbReference type="InterPro" id="IPR039569">
    <property type="entry name" value="FAS1-like_DH_region"/>
</dbReference>
<dbReference type="AlphaFoldDB" id="A0A381RFQ0"/>
<evidence type="ECO:0000259" key="1">
    <source>
        <dbReference type="Pfam" id="PF13452"/>
    </source>
</evidence>
<dbReference type="Gene3D" id="3.10.129.10">
    <property type="entry name" value="Hotdog Thioesterase"/>
    <property type="match status" value="1"/>
</dbReference>
<sequence length="145" mass="16781">MLDRSLIGKKYSPVIFTVTDQRLKFFSKATAQTDPIYFDHENAVKQGYKGIVCPPTLLIVVGMEHASPYQYIEDLDIKIERILHAEQEFSYEEMVFEGDTLTMETEIIDMYDKKDGLLQFCVLESRFINQNSTHVGTLKYTVVVR</sequence>
<dbReference type="PIRSF" id="PIRSF018072">
    <property type="entry name" value="UCP018072"/>
    <property type="match status" value="1"/>
</dbReference>